<evidence type="ECO:0000256" key="7">
    <source>
        <dbReference type="ARBA" id="ARBA00022927"/>
    </source>
</evidence>
<evidence type="ECO:0000256" key="6">
    <source>
        <dbReference type="ARBA" id="ARBA00022692"/>
    </source>
</evidence>
<feature type="region of interest" description="Disordered" evidence="10">
    <location>
        <begin position="160"/>
        <end position="187"/>
    </location>
</feature>
<dbReference type="NCBIfam" id="TIGR01713">
    <property type="entry name" value="typeII_sec_gspC"/>
    <property type="match status" value="1"/>
</dbReference>
<evidence type="ECO:0000256" key="3">
    <source>
        <dbReference type="ARBA" id="ARBA00022448"/>
    </source>
</evidence>
<evidence type="ECO:0000313" key="12">
    <source>
        <dbReference type="EMBL" id="GBC64058.1"/>
    </source>
</evidence>
<dbReference type="InterPro" id="IPR001478">
    <property type="entry name" value="PDZ"/>
</dbReference>
<evidence type="ECO:0000256" key="8">
    <source>
        <dbReference type="ARBA" id="ARBA00022989"/>
    </source>
</evidence>
<keyword evidence="7" id="KW-0653">Protein transport</keyword>
<keyword evidence="5" id="KW-0997">Cell inner membrane</keyword>
<dbReference type="NCBIfam" id="NF041515">
    <property type="entry name" value="GspC_delta"/>
    <property type="match status" value="1"/>
</dbReference>
<dbReference type="SMART" id="SM00228">
    <property type="entry name" value="PDZ"/>
    <property type="match status" value="1"/>
</dbReference>
<keyword evidence="8" id="KW-1133">Transmembrane helix</keyword>
<comment type="caution">
    <text evidence="12">The sequence shown here is derived from an EMBL/GenBank/DDBJ whole genome shotgun (WGS) entry which is preliminary data.</text>
</comment>
<feature type="domain" description="PDZ" evidence="11">
    <location>
        <begin position="146"/>
        <end position="282"/>
    </location>
</feature>
<keyword evidence="4" id="KW-1003">Cell membrane</keyword>
<evidence type="ECO:0000256" key="10">
    <source>
        <dbReference type="SAM" id="MobiDB-lite"/>
    </source>
</evidence>
<evidence type="ECO:0000256" key="2">
    <source>
        <dbReference type="ARBA" id="ARBA00007986"/>
    </source>
</evidence>
<evidence type="ECO:0000256" key="5">
    <source>
        <dbReference type="ARBA" id="ARBA00022519"/>
    </source>
</evidence>
<dbReference type="InterPro" id="IPR001639">
    <property type="entry name" value="T2SS_protein-GspC"/>
</dbReference>
<dbReference type="Pfam" id="PF11356">
    <property type="entry name" value="T2SSC"/>
    <property type="match status" value="1"/>
</dbReference>
<evidence type="ECO:0000259" key="11">
    <source>
        <dbReference type="SMART" id="SM00228"/>
    </source>
</evidence>
<protein>
    <submittedName>
        <fullName evidence="12">Type II secretion system protein GspC</fullName>
    </submittedName>
</protein>
<dbReference type="InterPro" id="IPR024961">
    <property type="entry name" value="T2SS_GspC_N"/>
</dbReference>
<dbReference type="GO" id="GO:0015628">
    <property type="term" value="P:protein secretion by the type II secretion system"/>
    <property type="evidence" value="ECO:0007669"/>
    <property type="project" value="InterPro"/>
</dbReference>
<dbReference type="GO" id="GO:0015627">
    <property type="term" value="C:type II protein secretion system complex"/>
    <property type="evidence" value="ECO:0007669"/>
    <property type="project" value="InterPro"/>
</dbReference>
<sequence>MKKHYSSLINLCFITLLAYLGTQAFYKTLAAQMDVYPLPVSPPRQGPALAQETRRPLSDYSTVEKRNLFDTPAQAGAVPPPTLPEPDTNTTEDLQLTALKIRLWGTVTGDPSRACAVIEDSKKRKQNLYRQGDTIQGATIKKILREEVILNVNGKDEKLTMAKADSKSGGRPSPGSPFPGKRRSSDAKKIDLKRAEIDAAMKDVNQLMKQARIRPHFKNGKADGLTLSRVKRNSLFTKLGLKSGDIITGVDGQDIKSVDDALKFYNNLKSSSNVKVQIRRRGSLQDIEYEIE</sequence>
<keyword evidence="9" id="KW-0472">Membrane</keyword>
<dbReference type="InterPro" id="IPR036034">
    <property type="entry name" value="PDZ_sf"/>
</dbReference>
<evidence type="ECO:0000313" key="13">
    <source>
        <dbReference type="Proteomes" id="UP000288096"/>
    </source>
</evidence>
<evidence type="ECO:0000256" key="4">
    <source>
        <dbReference type="ARBA" id="ARBA00022475"/>
    </source>
</evidence>
<evidence type="ECO:0000256" key="9">
    <source>
        <dbReference type="ARBA" id="ARBA00023136"/>
    </source>
</evidence>
<dbReference type="AlphaFoldDB" id="A0A401G491"/>
<dbReference type="EMBL" id="BEXT01000001">
    <property type="protein sequence ID" value="GBC64058.1"/>
    <property type="molecule type" value="Genomic_DNA"/>
</dbReference>
<dbReference type="Pfam" id="PF13180">
    <property type="entry name" value="PDZ_2"/>
    <property type="match status" value="1"/>
</dbReference>
<keyword evidence="13" id="KW-1185">Reference proteome</keyword>
<organism evidence="12 13">
    <name type="scientific">Desulfonema ishimotonii</name>
    <dbReference type="NCBI Taxonomy" id="45657"/>
    <lineage>
        <taxon>Bacteria</taxon>
        <taxon>Pseudomonadati</taxon>
        <taxon>Thermodesulfobacteriota</taxon>
        <taxon>Desulfobacteria</taxon>
        <taxon>Desulfobacterales</taxon>
        <taxon>Desulfococcaceae</taxon>
        <taxon>Desulfonema</taxon>
    </lineage>
</organism>
<comment type="subcellular location">
    <subcellularLocation>
        <location evidence="1">Cell inner membrane</location>
    </subcellularLocation>
</comment>
<keyword evidence="3" id="KW-0813">Transport</keyword>
<evidence type="ECO:0000256" key="1">
    <source>
        <dbReference type="ARBA" id="ARBA00004533"/>
    </source>
</evidence>
<gene>
    <name evidence="12" type="ORF">DENIS_5059</name>
</gene>
<proteinExistence type="inferred from homology"/>
<dbReference type="SUPFAM" id="SSF50156">
    <property type="entry name" value="PDZ domain-like"/>
    <property type="match status" value="1"/>
</dbReference>
<dbReference type="Gene3D" id="2.30.30.830">
    <property type="match status" value="1"/>
</dbReference>
<accession>A0A401G491</accession>
<dbReference type="Proteomes" id="UP000288096">
    <property type="component" value="Unassembled WGS sequence"/>
</dbReference>
<dbReference type="Gene3D" id="2.30.42.10">
    <property type="match status" value="1"/>
</dbReference>
<reference evidence="13" key="2">
    <citation type="submission" date="2019-01" db="EMBL/GenBank/DDBJ databases">
        <title>Genome sequence of Desulfonema ishimotonii strain Tokyo 01.</title>
        <authorList>
            <person name="Fukui M."/>
        </authorList>
    </citation>
    <scope>NUCLEOTIDE SEQUENCE [LARGE SCALE GENOMIC DNA]</scope>
    <source>
        <strain evidence="13">Tokyo 01</strain>
    </source>
</reference>
<dbReference type="GO" id="GO:0005886">
    <property type="term" value="C:plasma membrane"/>
    <property type="evidence" value="ECO:0007669"/>
    <property type="project" value="UniProtKB-SubCell"/>
</dbReference>
<name>A0A401G491_9BACT</name>
<comment type="similarity">
    <text evidence="2">Belongs to the GSP C family.</text>
</comment>
<keyword evidence="6" id="KW-0812">Transmembrane</keyword>
<reference evidence="13" key="1">
    <citation type="submission" date="2017-11" db="EMBL/GenBank/DDBJ databases">
        <authorList>
            <person name="Watanabe M."/>
            <person name="Kojima H."/>
        </authorList>
    </citation>
    <scope>NUCLEOTIDE SEQUENCE [LARGE SCALE GENOMIC DNA]</scope>
    <source>
        <strain evidence="13">Tokyo 01</strain>
    </source>
</reference>